<dbReference type="AlphaFoldDB" id="A0A9Q8Y903"/>
<evidence type="ECO:0000313" key="3">
    <source>
        <dbReference type="Proteomes" id="UP001055460"/>
    </source>
</evidence>
<reference evidence="2" key="1">
    <citation type="submission" date="2022-06" db="EMBL/GenBank/DDBJ databases">
        <title>Physiological and biochemical characterization and genomic elucidation of a strain of the genus Ensifer adhaerens M8 that combines arsenic oxidation and chromium reduction.</title>
        <authorList>
            <person name="Li X."/>
            <person name="Yu c."/>
        </authorList>
    </citation>
    <scope>NUCLEOTIDE SEQUENCE</scope>
    <source>
        <strain evidence="2">M8</strain>
    </source>
</reference>
<organism evidence="2 3">
    <name type="scientific">Ensifer adhaerens</name>
    <name type="common">Sinorhizobium morelense</name>
    <dbReference type="NCBI Taxonomy" id="106592"/>
    <lineage>
        <taxon>Bacteria</taxon>
        <taxon>Pseudomonadati</taxon>
        <taxon>Pseudomonadota</taxon>
        <taxon>Alphaproteobacteria</taxon>
        <taxon>Hyphomicrobiales</taxon>
        <taxon>Rhizobiaceae</taxon>
        <taxon>Sinorhizobium/Ensifer group</taxon>
        <taxon>Ensifer</taxon>
    </lineage>
</organism>
<proteinExistence type="predicted"/>
<protein>
    <submittedName>
        <fullName evidence="2">Uncharacterized protein</fullName>
    </submittedName>
</protein>
<dbReference type="EMBL" id="CP098807">
    <property type="protein sequence ID" value="USJ24825.1"/>
    <property type="molecule type" value="Genomic_DNA"/>
</dbReference>
<evidence type="ECO:0000256" key="1">
    <source>
        <dbReference type="SAM" id="Phobius"/>
    </source>
</evidence>
<keyword evidence="1" id="KW-0812">Transmembrane</keyword>
<accession>A0A9Q8Y903</accession>
<sequence>MSVRLQLAIMVGLMINAILFAIGILIVLSVPALTANAKYAIPIVVVSCFLVTPFIAWIMAPRLRLQYWREREQTNRQRPI</sequence>
<dbReference type="Proteomes" id="UP001055460">
    <property type="component" value="Chromosome"/>
</dbReference>
<feature type="transmembrane region" description="Helical" evidence="1">
    <location>
        <begin position="7"/>
        <end position="33"/>
    </location>
</feature>
<dbReference type="RefSeq" id="WP_060520773.1">
    <property type="nucleotide sequence ID" value="NZ_CAXURO020000001.1"/>
</dbReference>
<dbReference type="OrthoDB" id="7889159at2"/>
<name>A0A9Q8Y903_ENSAD</name>
<gene>
    <name evidence="2" type="ORF">NE863_07650</name>
</gene>
<keyword evidence="1" id="KW-0472">Membrane</keyword>
<feature type="transmembrane region" description="Helical" evidence="1">
    <location>
        <begin position="39"/>
        <end position="60"/>
    </location>
</feature>
<keyword evidence="1" id="KW-1133">Transmembrane helix</keyword>
<evidence type="ECO:0000313" key="2">
    <source>
        <dbReference type="EMBL" id="USJ24825.1"/>
    </source>
</evidence>